<feature type="region of interest" description="Disordered" evidence="1">
    <location>
        <begin position="38"/>
        <end position="67"/>
    </location>
</feature>
<organism evidence="2 3">
    <name type="scientific">Portunus trituberculatus</name>
    <name type="common">Swimming crab</name>
    <name type="synonym">Neptunus trituberculatus</name>
    <dbReference type="NCBI Taxonomy" id="210409"/>
    <lineage>
        <taxon>Eukaryota</taxon>
        <taxon>Metazoa</taxon>
        <taxon>Ecdysozoa</taxon>
        <taxon>Arthropoda</taxon>
        <taxon>Crustacea</taxon>
        <taxon>Multicrustacea</taxon>
        <taxon>Malacostraca</taxon>
        <taxon>Eumalacostraca</taxon>
        <taxon>Eucarida</taxon>
        <taxon>Decapoda</taxon>
        <taxon>Pleocyemata</taxon>
        <taxon>Brachyura</taxon>
        <taxon>Eubrachyura</taxon>
        <taxon>Portunoidea</taxon>
        <taxon>Portunidae</taxon>
        <taxon>Portuninae</taxon>
        <taxon>Portunus</taxon>
    </lineage>
</organism>
<dbReference type="EMBL" id="VSRR010003619">
    <property type="protein sequence ID" value="MPC36844.1"/>
    <property type="molecule type" value="Genomic_DNA"/>
</dbReference>
<feature type="region of interest" description="Disordered" evidence="1">
    <location>
        <begin position="1"/>
        <end position="25"/>
    </location>
</feature>
<keyword evidence="3" id="KW-1185">Reference proteome</keyword>
<name>A0A5B7EWZ4_PORTR</name>
<evidence type="ECO:0000313" key="3">
    <source>
        <dbReference type="Proteomes" id="UP000324222"/>
    </source>
</evidence>
<evidence type="ECO:0000313" key="2">
    <source>
        <dbReference type="EMBL" id="MPC36844.1"/>
    </source>
</evidence>
<proteinExistence type="predicted"/>
<accession>A0A5B7EWZ4</accession>
<comment type="caution">
    <text evidence="2">The sequence shown here is derived from an EMBL/GenBank/DDBJ whole genome shotgun (WGS) entry which is preliminary data.</text>
</comment>
<protein>
    <submittedName>
        <fullName evidence="2">Uncharacterized protein</fullName>
    </submittedName>
</protein>
<reference evidence="2 3" key="1">
    <citation type="submission" date="2019-05" db="EMBL/GenBank/DDBJ databases">
        <title>Another draft genome of Portunus trituberculatus and its Hox gene families provides insights of decapod evolution.</title>
        <authorList>
            <person name="Jeong J.-H."/>
            <person name="Song I."/>
            <person name="Kim S."/>
            <person name="Choi T."/>
            <person name="Kim D."/>
            <person name="Ryu S."/>
            <person name="Kim W."/>
        </authorList>
    </citation>
    <scope>NUCLEOTIDE SEQUENCE [LARGE SCALE GENOMIC DNA]</scope>
    <source>
        <tissue evidence="2">Muscle</tissue>
    </source>
</reference>
<dbReference type="AlphaFoldDB" id="A0A5B7EWZ4"/>
<evidence type="ECO:0000256" key="1">
    <source>
        <dbReference type="SAM" id="MobiDB-lite"/>
    </source>
</evidence>
<dbReference type="Proteomes" id="UP000324222">
    <property type="component" value="Unassembled WGS sequence"/>
</dbReference>
<sequence>MQRAPPAPQKDTVKDRKQHATPPEGVWVMLQCRRLNNKDHLDSPYSTRPCPPCVTPASRHATQRLVQ</sequence>
<gene>
    <name evidence="2" type="ORF">E2C01_030311</name>
</gene>